<evidence type="ECO:0000313" key="3">
    <source>
        <dbReference type="EMBL" id="PIE31270.1"/>
    </source>
</evidence>
<dbReference type="PANTHER" id="PTHR42983:SF1">
    <property type="entry name" value="IRON-MOLYBDENUM PROTEIN"/>
    <property type="match status" value="1"/>
</dbReference>
<dbReference type="EMBL" id="PDSK01000158">
    <property type="protein sequence ID" value="PIE31270.1"/>
    <property type="molecule type" value="Genomic_DNA"/>
</dbReference>
<organism evidence="3 4">
    <name type="scientific">candidate division KSB3 bacterium</name>
    <dbReference type="NCBI Taxonomy" id="2044937"/>
    <lineage>
        <taxon>Bacteria</taxon>
        <taxon>candidate division KSB3</taxon>
    </lineage>
</organism>
<protein>
    <submittedName>
        <fullName evidence="3">Dinitrogenase iron-molybdenum cofactor biosynthesis protein</fullName>
    </submittedName>
</protein>
<dbReference type="InterPro" id="IPR036105">
    <property type="entry name" value="DiNase_FeMo-co_biosyn_sf"/>
</dbReference>
<feature type="region of interest" description="Disordered" evidence="1">
    <location>
        <begin position="103"/>
        <end position="141"/>
    </location>
</feature>
<dbReference type="SUPFAM" id="SSF53146">
    <property type="entry name" value="Nitrogenase accessory factor-like"/>
    <property type="match status" value="1"/>
</dbReference>
<evidence type="ECO:0000313" key="4">
    <source>
        <dbReference type="Proteomes" id="UP000230821"/>
    </source>
</evidence>
<dbReference type="InterPro" id="IPR003731">
    <property type="entry name" value="Di-Nase_FeMo-co_biosynth"/>
</dbReference>
<accession>A0A2G6K780</accession>
<feature type="domain" description="Dinitrogenase iron-molybdenum cofactor biosynthesis" evidence="2">
    <location>
        <begin position="14"/>
        <end position="102"/>
    </location>
</feature>
<evidence type="ECO:0000259" key="2">
    <source>
        <dbReference type="Pfam" id="PF02579"/>
    </source>
</evidence>
<feature type="compositionally biased region" description="Gly residues" evidence="1">
    <location>
        <begin position="126"/>
        <end position="141"/>
    </location>
</feature>
<dbReference type="AlphaFoldDB" id="A0A2G6K780"/>
<comment type="caution">
    <text evidence="3">The sequence shown here is derived from an EMBL/GenBank/DDBJ whole genome shotgun (WGS) entry which is preliminary data.</text>
</comment>
<dbReference type="Pfam" id="PF02579">
    <property type="entry name" value="Nitro_FeMo-Co"/>
    <property type="match status" value="1"/>
</dbReference>
<dbReference type="InterPro" id="IPR033913">
    <property type="entry name" value="MTH1175_dom"/>
</dbReference>
<dbReference type="CDD" id="cd00851">
    <property type="entry name" value="MTH1175"/>
    <property type="match status" value="1"/>
</dbReference>
<evidence type="ECO:0000256" key="1">
    <source>
        <dbReference type="SAM" id="MobiDB-lite"/>
    </source>
</evidence>
<dbReference type="PANTHER" id="PTHR42983">
    <property type="entry name" value="DINITROGENASE IRON-MOLYBDENUM COFACTOR PROTEIN-RELATED"/>
    <property type="match status" value="1"/>
</dbReference>
<reference evidence="3 4" key="1">
    <citation type="submission" date="2017-10" db="EMBL/GenBank/DDBJ databases">
        <title>Novel microbial diversity and functional potential in the marine mammal oral microbiome.</title>
        <authorList>
            <person name="Dudek N.K."/>
            <person name="Sun C.L."/>
            <person name="Burstein D."/>
            <person name="Kantor R.S."/>
            <person name="Aliaga Goltsman D.S."/>
            <person name="Bik E.M."/>
            <person name="Thomas B.C."/>
            <person name="Banfield J.F."/>
            <person name="Relman D.A."/>
        </authorList>
    </citation>
    <scope>NUCLEOTIDE SEQUENCE [LARGE SCALE GENOMIC DNA]</scope>
    <source>
        <strain evidence="3">DOLJORAL78_47_16</strain>
    </source>
</reference>
<name>A0A2G6K780_9BACT</name>
<gene>
    <name evidence="3" type="ORF">CSA56_18795</name>
</gene>
<feature type="compositionally biased region" description="Polar residues" evidence="1">
    <location>
        <begin position="105"/>
        <end position="124"/>
    </location>
</feature>
<dbReference type="Proteomes" id="UP000230821">
    <property type="component" value="Unassembled WGS sequence"/>
</dbReference>
<proteinExistence type="predicted"/>
<dbReference type="Gene3D" id="3.30.420.130">
    <property type="entry name" value="Dinitrogenase iron-molybdenum cofactor biosynthesis domain"/>
    <property type="match status" value="1"/>
</dbReference>
<sequence>MKVAVSANGRDLNAVVEPRFGRCQQFVIIDTESMQCEVLDNPNVVASGGAGIQTAQLLASKDVQAIITGNCGPNAFMTLEAAGIQVFIGATGTVQDSVEQYKHGQLQSASQANVSGHSGDNRTPGQGRGRGMGSGMGRGRG</sequence>